<reference evidence="3 4" key="1">
    <citation type="submission" date="2019-03" db="EMBL/GenBank/DDBJ databases">
        <title>Genomic Encyclopedia of Type Strains, Phase IV (KMG-IV): sequencing the most valuable type-strain genomes for metagenomic binning, comparative biology and taxonomic classification.</title>
        <authorList>
            <person name="Goeker M."/>
        </authorList>
    </citation>
    <scope>NUCLEOTIDE SEQUENCE [LARGE SCALE GENOMIC DNA]</scope>
    <source>
        <strain evidence="3 4">LX-B</strain>
    </source>
</reference>
<evidence type="ECO:0008006" key="5">
    <source>
        <dbReference type="Google" id="ProtNLM"/>
    </source>
</evidence>
<evidence type="ECO:0000256" key="2">
    <source>
        <dbReference type="SAM" id="Phobius"/>
    </source>
</evidence>
<evidence type="ECO:0000313" key="3">
    <source>
        <dbReference type="EMBL" id="TCL65957.1"/>
    </source>
</evidence>
<evidence type="ECO:0000313" key="4">
    <source>
        <dbReference type="Proteomes" id="UP000295008"/>
    </source>
</evidence>
<evidence type="ECO:0000256" key="1">
    <source>
        <dbReference type="SAM" id="MobiDB-lite"/>
    </source>
</evidence>
<organism evidence="3 4">
    <name type="scientific">Hydrogenispora ethanolica</name>
    <dbReference type="NCBI Taxonomy" id="1082276"/>
    <lineage>
        <taxon>Bacteria</taxon>
        <taxon>Bacillati</taxon>
        <taxon>Bacillota</taxon>
        <taxon>Hydrogenispora</taxon>
    </lineage>
</organism>
<feature type="compositionally biased region" description="Low complexity" evidence="1">
    <location>
        <begin position="134"/>
        <end position="153"/>
    </location>
</feature>
<keyword evidence="2" id="KW-1133">Transmembrane helix</keyword>
<dbReference type="EMBL" id="SLUN01000016">
    <property type="protein sequence ID" value="TCL65957.1"/>
    <property type="molecule type" value="Genomic_DNA"/>
</dbReference>
<comment type="caution">
    <text evidence="3">The sequence shown here is derived from an EMBL/GenBank/DDBJ whole genome shotgun (WGS) entry which is preliminary data.</text>
</comment>
<gene>
    <name evidence="3" type="ORF">EDC14_101687</name>
</gene>
<sequence>MFMTPEAVADFLIVGLPLVTAGGVYAMTATALYLTTRYRDNRLAQALVVLDEVVISVVKELNQTVVDDLKKARADGKLTREEAEQIKKQAVELVMSRLGAGLPRILQKTFGPLFDLVSTKIEATLYDLKKGRQSPRQQRPAGAPARPRLAAVR</sequence>
<feature type="transmembrane region" description="Helical" evidence="2">
    <location>
        <begin position="12"/>
        <end position="34"/>
    </location>
</feature>
<dbReference type="Proteomes" id="UP000295008">
    <property type="component" value="Unassembled WGS sequence"/>
</dbReference>
<keyword evidence="2" id="KW-0812">Transmembrane</keyword>
<name>A0A4V6NGW3_HYDET</name>
<dbReference type="AlphaFoldDB" id="A0A4V6NGW3"/>
<keyword evidence="2" id="KW-0472">Membrane</keyword>
<protein>
    <recommendedName>
        <fullName evidence="5">Superfamily 6 holin (LLH)</fullName>
    </recommendedName>
</protein>
<accession>A0A4V6NGW3</accession>
<proteinExistence type="predicted"/>
<keyword evidence="4" id="KW-1185">Reference proteome</keyword>
<feature type="region of interest" description="Disordered" evidence="1">
    <location>
        <begin position="128"/>
        <end position="153"/>
    </location>
</feature>